<dbReference type="AlphaFoldDB" id="A0A154IHW7"/>
<evidence type="ECO:0008006" key="2">
    <source>
        <dbReference type="Google" id="ProtNLM"/>
    </source>
</evidence>
<protein>
    <recommendedName>
        <fullName evidence="2">DUF2188 domain-containing protein</fullName>
    </recommendedName>
</protein>
<organism evidence="1">
    <name type="scientific">Rhizobium leguminosarum</name>
    <dbReference type="NCBI Taxonomy" id="384"/>
    <lineage>
        <taxon>Bacteria</taxon>
        <taxon>Pseudomonadati</taxon>
        <taxon>Pseudomonadota</taxon>
        <taxon>Alphaproteobacteria</taxon>
        <taxon>Hyphomicrobiales</taxon>
        <taxon>Rhizobiaceae</taxon>
        <taxon>Rhizobium/Agrobacterium group</taxon>
        <taxon>Rhizobium</taxon>
    </lineage>
</organism>
<sequence>MADITYQVVPHDNGWAYKLGDTLSETYATADEAIVHAKDAASRQKIGDGDALLAYPAPDGRGWAFQELETDKSGSRL</sequence>
<evidence type="ECO:0000313" key="1">
    <source>
        <dbReference type="EMBL" id="KZB00026.1"/>
    </source>
</evidence>
<comment type="caution">
    <text evidence="1">The sequence shown here is derived from an EMBL/GenBank/DDBJ whole genome shotgun (WGS) entry which is preliminary data.</text>
</comment>
<reference evidence="1" key="1">
    <citation type="submission" date="2016-03" db="EMBL/GenBank/DDBJ databases">
        <title>Microsymbionts genomes from the relict species Vavilovia formosa.</title>
        <authorList>
            <person name="Chirak E."/>
            <person name="Kimeklis A."/>
            <person name="Kopat V."/>
            <person name="Andronov E."/>
        </authorList>
    </citation>
    <scope>NUCLEOTIDE SEQUENCE [LARGE SCALE GENOMIC DNA]</scope>
    <source>
        <strain evidence="1">Vaf12</strain>
    </source>
</reference>
<dbReference type="Pfam" id="PF09954">
    <property type="entry name" value="DUF2188"/>
    <property type="match status" value="1"/>
</dbReference>
<proteinExistence type="predicted"/>
<accession>A0A154IHW7</accession>
<dbReference type="RefSeq" id="WP_003545457.1">
    <property type="nucleotide sequence ID" value="NZ_CP171844.1"/>
</dbReference>
<gene>
    <name evidence="1" type="ORF">A4A59_19825</name>
</gene>
<dbReference type="InterPro" id="IPR018691">
    <property type="entry name" value="DUF2188"/>
</dbReference>
<dbReference type="EMBL" id="LVYU01000098">
    <property type="protein sequence ID" value="KZB00026.1"/>
    <property type="molecule type" value="Genomic_DNA"/>
</dbReference>
<name>A0A154IHW7_RHILE</name>